<keyword evidence="2" id="KW-0812">Transmembrane</keyword>
<accession>A0A4R6J7E0</accession>
<name>A0A4R6J7E0_9ACTN</name>
<keyword evidence="3" id="KW-0675">Receptor</keyword>
<dbReference type="InterPro" id="IPR005064">
    <property type="entry name" value="BUG"/>
</dbReference>
<dbReference type="EMBL" id="SNWQ01000039">
    <property type="protein sequence ID" value="TDO30235.1"/>
    <property type="molecule type" value="Genomic_DNA"/>
</dbReference>
<keyword evidence="2" id="KW-0472">Membrane</keyword>
<gene>
    <name evidence="3" type="ORF">EV643_13934</name>
</gene>
<evidence type="ECO:0000256" key="1">
    <source>
        <dbReference type="ARBA" id="ARBA00006987"/>
    </source>
</evidence>
<sequence>MSNVVESPVTETAAEPGAPRRSAAIAVMAVFLALAVAAALVGSDQFNRKPSTTDGDFTGETVEVMIPLAAGGGTDTWARFVGQEMMRAVPGQPGFAPVNDEGGEGIIGTNRFARSAPKDGTEVLVSTATTVVPWVLRRTEVKYDFNSLVPLVANGTGGAVYARSAAGVRGVRDLINRDHPLTFGGISATGLDLTTLVAFDLLGVRVKAVFGFEGRGPVNLALQRGEVDLDYQTTSAWPSAVKSIIQDGTAVPLMSFGQLDANGEVVRDPNFPKLPTVPEVYRQLRGSAPTGPAFEAYKTLLGLTYTYQKAMWVPADTPVEAVHTLRAAAAEVGQDPGFRKKADKVLGGYPLEADEALADRVRNAYTVDESVRGYILDLLRTQYNVKLG</sequence>
<dbReference type="AlphaFoldDB" id="A0A4R6J7E0"/>
<dbReference type="PANTHER" id="PTHR42928:SF5">
    <property type="entry name" value="BLR1237 PROTEIN"/>
    <property type="match status" value="1"/>
</dbReference>
<dbReference type="Gene3D" id="3.40.190.150">
    <property type="entry name" value="Bordetella uptake gene, domain 1"/>
    <property type="match status" value="1"/>
</dbReference>
<reference evidence="3 4" key="1">
    <citation type="submission" date="2019-03" db="EMBL/GenBank/DDBJ databases">
        <title>Genomic Encyclopedia of Type Strains, Phase III (KMG-III): the genomes of soil and plant-associated and newly described type strains.</title>
        <authorList>
            <person name="Whitman W."/>
        </authorList>
    </citation>
    <scope>NUCLEOTIDE SEQUENCE [LARGE SCALE GENOMIC DNA]</scope>
    <source>
        <strain evidence="3 4">VKM Ac-2527</strain>
    </source>
</reference>
<dbReference type="Gene3D" id="3.40.190.10">
    <property type="entry name" value="Periplasmic binding protein-like II"/>
    <property type="match status" value="1"/>
</dbReference>
<dbReference type="InterPro" id="IPR042100">
    <property type="entry name" value="Bug_dom1"/>
</dbReference>
<comment type="caution">
    <text evidence="3">The sequence shown here is derived from an EMBL/GenBank/DDBJ whole genome shotgun (WGS) entry which is preliminary data.</text>
</comment>
<dbReference type="PANTHER" id="PTHR42928">
    <property type="entry name" value="TRICARBOXYLATE-BINDING PROTEIN"/>
    <property type="match status" value="1"/>
</dbReference>
<feature type="transmembrane region" description="Helical" evidence="2">
    <location>
        <begin position="23"/>
        <end position="41"/>
    </location>
</feature>
<comment type="similarity">
    <text evidence="1">Belongs to the UPF0065 (bug) family.</text>
</comment>
<dbReference type="Proteomes" id="UP000295388">
    <property type="component" value="Unassembled WGS sequence"/>
</dbReference>
<dbReference type="OrthoDB" id="8627412at2"/>
<proteinExistence type="inferred from homology"/>
<evidence type="ECO:0000313" key="4">
    <source>
        <dbReference type="Proteomes" id="UP000295388"/>
    </source>
</evidence>
<dbReference type="RefSeq" id="WP_133805704.1">
    <property type="nucleotide sequence ID" value="NZ_SNWQ01000039.1"/>
</dbReference>
<keyword evidence="4" id="KW-1185">Reference proteome</keyword>
<evidence type="ECO:0000256" key="2">
    <source>
        <dbReference type="SAM" id="Phobius"/>
    </source>
</evidence>
<protein>
    <submittedName>
        <fullName evidence="3">Tripartite-type tricarboxylate transporter receptor subunit TctC</fullName>
    </submittedName>
</protein>
<evidence type="ECO:0000313" key="3">
    <source>
        <dbReference type="EMBL" id="TDO30235.1"/>
    </source>
</evidence>
<organism evidence="3 4">
    <name type="scientific">Kribbella caucasensis</name>
    <dbReference type="NCBI Taxonomy" id="2512215"/>
    <lineage>
        <taxon>Bacteria</taxon>
        <taxon>Bacillati</taxon>
        <taxon>Actinomycetota</taxon>
        <taxon>Actinomycetes</taxon>
        <taxon>Propionibacteriales</taxon>
        <taxon>Kribbellaceae</taxon>
        <taxon>Kribbella</taxon>
    </lineage>
</organism>
<keyword evidence="2" id="KW-1133">Transmembrane helix</keyword>